<keyword evidence="7" id="KW-0472">Membrane</keyword>
<evidence type="ECO:0000256" key="1">
    <source>
        <dbReference type="ARBA" id="ARBA00004167"/>
    </source>
</evidence>
<keyword evidence="6" id="KW-1133">Transmembrane helix</keyword>
<evidence type="ECO:0000313" key="9">
    <source>
        <dbReference type="Ensembl" id="ENSMMDP00005009943.1"/>
    </source>
</evidence>
<keyword evidence="10" id="KW-1185">Reference proteome</keyword>
<evidence type="ECO:0000256" key="8">
    <source>
        <dbReference type="RuleBase" id="RU366017"/>
    </source>
</evidence>
<evidence type="ECO:0000256" key="4">
    <source>
        <dbReference type="ARBA" id="ARBA00022679"/>
    </source>
</evidence>
<evidence type="ECO:0000256" key="5">
    <source>
        <dbReference type="ARBA" id="ARBA00022692"/>
    </source>
</evidence>
<dbReference type="GO" id="GO:0005737">
    <property type="term" value="C:cytoplasm"/>
    <property type="evidence" value="ECO:0007669"/>
    <property type="project" value="TreeGrafter"/>
</dbReference>
<evidence type="ECO:0000256" key="3">
    <source>
        <dbReference type="ARBA" id="ARBA00022676"/>
    </source>
</evidence>
<protein>
    <recommendedName>
        <fullName evidence="8">Glycosyltransferase family 92 protein</fullName>
        <ecNumber evidence="8">2.4.1.-</ecNumber>
    </recommendedName>
</protein>
<name>A0A667X7K8_9TELE</name>
<dbReference type="AlphaFoldDB" id="A0A667X7K8"/>
<dbReference type="InterPro" id="IPR008166">
    <property type="entry name" value="Glyco_transf_92"/>
</dbReference>
<proteinExistence type="inferred from homology"/>
<keyword evidence="3 8" id="KW-0328">Glycosyltransferase</keyword>
<evidence type="ECO:0000313" key="10">
    <source>
        <dbReference type="Proteomes" id="UP000472263"/>
    </source>
</evidence>
<dbReference type="GO" id="GO:0016757">
    <property type="term" value="F:glycosyltransferase activity"/>
    <property type="evidence" value="ECO:0007669"/>
    <property type="project" value="UniProtKB-UniRule"/>
</dbReference>
<dbReference type="GO" id="GO:0016020">
    <property type="term" value="C:membrane"/>
    <property type="evidence" value="ECO:0007669"/>
    <property type="project" value="UniProtKB-SubCell"/>
</dbReference>
<evidence type="ECO:0000256" key="2">
    <source>
        <dbReference type="ARBA" id="ARBA00007647"/>
    </source>
</evidence>
<dbReference type="Proteomes" id="UP000472263">
    <property type="component" value="Chromosome 13"/>
</dbReference>
<evidence type="ECO:0000256" key="6">
    <source>
        <dbReference type="ARBA" id="ARBA00022989"/>
    </source>
</evidence>
<comment type="similarity">
    <text evidence="2 8">Belongs to the glycosyltransferase 92 family.</text>
</comment>
<dbReference type="Ensembl" id="ENSMMDT00005010251.1">
    <property type="protein sequence ID" value="ENSMMDP00005009943.1"/>
    <property type="gene ID" value="ENSMMDG00005005433.1"/>
</dbReference>
<accession>A0A667X7K8</accession>
<reference evidence="9" key="3">
    <citation type="submission" date="2025-09" db="UniProtKB">
        <authorList>
            <consortium name="Ensembl"/>
        </authorList>
    </citation>
    <scope>IDENTIFICATION</scope>
</reference>
<comment type="subcellular location">
    <subcellularLocation>
        <location evidence="1">Membrane</location>
        <topology evidence="1">Single-pass membrane protein</topology>
    </subcellularLocation>
</comment>
<sequence>PLTQCSSDPHGEKAPLVLVNGTHTLLVSAYLEHRTGKREVSEDNRGKRVAYRCHLCCEGHNISTPLHISEGHASIHWDHFGFRYGTADIMCPIPPACETPSHVTVTSADPPLFLEVLNQEERKDSFPHNFTLCMSTMFDFTNLLQLVQSMEMLQLLGVSRVVIYKTSCDADTQRLLDYYTDKGFIEVIPWSMSNHLKVSKSWKPEIAPGDLHYYGQLPALNDCVYRYMYQSRYVAMHDVDELILPQSVDSWNDLMPLLEQKYGADKCYKFENYMFPHTFKLPPPVSETHHRLRDKENPTWQGISGVNILKHLYHEPYTNLVRSNFKVIINPRAVIETSVHGPLKLLYSCFFFFFSRPPMQTGLTPDKLIFDGRVLGYSARLIQAVNTVLREAGLIQKDSI</sequence>
<dbReference type="InParanoid" id="A0A667X7K8"/>
<dbReference type="EC" id="2.4.1.-" evidence="8"/>
<evidence type="ECO:0000256" key="7">
    <source>
        <dbReference type="ARBA" id="ARBA00023136"/>
    </source>
</evidence>
<dbReference type="Pfam" id="PF01697">
    <property type="entry name" value="Glyco_transf_92"/>
    <property type="match status" value="1"/>
</dbReference>
<reference evidence="9" key="2">
    <citation type="submission" date="2025-08" db="UniProtKB">
        <authorList>
            <consortium name="Ensembl"/>
        </authorList>
    </citation>
    <scope>IDENTIFICATION</scope>
</reference>
<dbReference type="PANTHER" id="PTHR21461:SF52">
    <property type="entry name" value="GLYCOSYLTRANSFERASE FAMILY 92 PROTEIN"/>
    <property type="match status" value="1"/>
</dbReference>
<dbReference type="PANTHER" id="PTHR21461">
    <property type="entry name" value="GLYCOSYLTRANSFERASE FAMILY 92 PROTEIN"/>
    <property type="match status" value="1"/>
</dbReference>
<reference evidence="9" key="1">
    <citation type="submission" date="2019-06" db="EMBL/GenBank/DDBJ databases">
        <authorList>
            <consortium name="Wellcome Sanger Institute Data Sharing"/>
        </authorList>
    </citation>
    <scope>NUCLEOTIDE SEQUENCE [LARGE SCALE GENOMIC DNA]</scope>
</reference>
<keyword evidence="5" id="KW-0812">Transmembrane</keyword>
<keyword evidence="4 8" id="KW-0808">Transferase</keyword>
<organism evidence="9 10">
    <name type="scientific">Myripristis murdjan</name>
    <name type="common">pinecone soldierfish</name>
    <dbReference type="NCBI Taxonomy" id="586833"/>
    <lineage>
        <taxon>Eukaryota</taxon>
        <taxon>Metazoa</taxon>
        <taxon>Chordata</taxon>
        <taxon>Craniata</taxon>
        <taxon>Vertebrata</taxon>
        <taxon>Euteleostomi</taxon>
        <taxon>Actinopterygii</taxon>
        <taxon>Neopterygii</taxon>
        <taxon>Teleostei</taxon>
        <taxon>Neoteleostei</taxon>
        <taxon>Acanthomorphata</taxon>
        <taxon>Holocentriformes</taxon>
        <taxon>Holocentridae</taxon>
        <taxon>Myripristis</taxon>
    </lineage>
</organism>
<dbReference type="GeneTree" id="ENSGT00530000064359"/>